<dbReference type="Pfam" id="PF10934">
    <property type="entry name" value="Sheath_initiator"/>
    <property type="match status" value="1"/>
</dbReference>
<reference evidence="2" key="1">
    <citation type="submission" date="2019-03" db="EMBL/GenBank/DDBJ databases">
        <authorList>
            <person name="Danneels B."/>
        </authorList>
    </citation>
    <scope>NUCLEOTIDE SEQUENCE</scope>
</reference>
<sequence>MITFQTDENNDFVTLPNGNLAMARDIEAVAQEAKHFAASVRTEMIHAFDQGIPFMREAFSKQPNMAQIEAALRRRIMETPDVTEILALTAALDGETLRYTATLQTTYGLVSIDG</sequence>
<dbReference type="AlphaFoldDB" id="A0A484QM46"/>
<evidence type="ECO:0000313" key="1">
    <source>
        <dbReference type="EMBL" id="VFR32606.1"/>
    </source>
</evidence>
<dbReference type="InterPro" id="IPR020288">
    <property type="entry name" value="Sheath_initiator"/>
</dbReference>
<evidence type="ECO:0000313" key="2">
    <source>
        <dbReference type="EMBL" id="VFR39232.1"/>
    </source>
</evidence>
<organism evidence="2">
    <name type="scientific">plant metagenome</name>
    <dbReference type="NCBI Taxonomy" id="1297885"/>
    <lineage>
        <taxon>unclassified sequences</taxon>
        <taxon>metagenomes</taxon>
        <taxon>organismal metagenomes</taxon>
    </lineage>
</organism>
<protein>
    <submittedName>
        <fullName evidence="2">Phage protein</fullName>
    </submittedName>
</protein>
<name>A0A484QM46_9ZZZZ</name>
<dbReference type="EMBL" id="CAADIE010000001">
    <property type="protein sequence ID" value="VFR32606.1"/>
    <property type="molecule type" value="Genomic_DNA"/>
</dbReference>
<dbReference type="EMBL" id="CAADIH010000009">
    <property type="protein sequence ID" value="VFR39232.1"/>
    <property type="molecule type" value="Genomic_DNA"/>
</dbReference>
<accession>A0A484QM46</accession>
<gene>
    <name evidence="1" type="ORF">BER1_1136</name>
    <name evidence="2" type="ORF">BER2_4570</name>
</gene>
<proteinExistence type="predicted"/>